<dbReference type="SUPFAM" id="SSF57196">
    <property type="entry name" value="EGF/Laminin"/>
    <property type="match status" value="1"/>
</dbReference>
<dbReference type="Pfam" id="PF00008">
    <property type="entry name" value="EGF"/>
    <property type="match status" value="1"/>
</dbReference>
<evidence type="ECO:0000256" key="3">
    <source>
        <dbReference type="ARBA" id="ARBA00022737"/>
    </source>
</evidence>
<feature type="chain" id="PRO_5018056197" description="EGF-like domain-containing protein" evidence="7">
    <location>
        <begin position="25"/>
        <end position="425"/>
    </location>
</feature>
<keyword evidence="3" id="KW-0677">Repeat</keyword>
<comment type="caution">
    <text evidence="6">Lacks conserved residue(s) required for the propagation of feature annotation.</text>
</comment>
<dbReference type="InterPro" id="IPR036056">
    <property type="entry name" value="Fibrinogen-like_C"/>
</dbReference>
<dbReference type="SUPFAM" id="SSF56496">
    <property type="entry name" value="Fibrinogen C-terminal domain-like"/>
    <property type="match status" value="1"/>
</dbReference>
<evidence type="ECO:0000256" key="1">
    <source>
        <dbReference type="ARBA" id="ARBA00022536"/>
    </source>
</evidence>
<protein>
    <recommendedName>
        <fullName evidence="8">EGF-like domain-containing protein</fullName>
    </recommendedName>
</protein>
<evidence type="ECO:0000256" key="4">
    <source>
        <dbReference type="ARBA" id="ARBA00023157"/>
    </source>
</evidence>
<sequence>MQAKRYILKLPFLLFPIILVPITAHNYVDGRSGLIRGVRVPGTRVSYGNFAVDKYHRLQVSVGLSSVVSNYRECALSCVNNPPCSSFNVASSPRLDGQFPCELLNEDKYSASPGQLVSSQEYHHYSIRSALLIIRGEGMSRCRINTLCEPILRTKDLEITIETKDLFFLACLSWPLAERNECASDPCQNGGICIDQVNRYTCQCRAGTTGDHCEIASTPKTCAGVNLQNPGGPSGYYTIDPDGFGGLPPFSVYCDLHGRWVMVSFTHDVYGVEVVDGYEEPGSFIRDVTYSHSLQQMAAAISVSENCRQLISYTCSKSRIMANYGDLVGGPYTWWVARDGTRQNYWGGADPSSYSCGCYKAMTCYKFPKFKCNCDANDLGERTDYGYLTDKSKLPVTQLRFGDTGSNDKDKGKYSLGPLHCVGEI</sequence>
<dbReference type="NCBIfam" id="NF040941">
    <property type="entry name" value="GGGWT_bact"/>
    <property type="match status" value="1"/>
</dbReference>
<dbReference type="InterPro" id="IPR000742">
    <property type="entry name" value="EGF"/>
</dbReference>
<keyword evidence="4 6" id="KW-1015">Disulfide bond</keyword>
<dbReference type="SMART" id="SM00179">
    <property type="entry name" value="EGF_CA"/>
    <property type="match status" value="1"/>
</dbReference>
<evidence type="ECO:0000313" key="10">
    <source>
        <dbReference type="Proteomes" id="UP000275408"/>
    </source>
</evidence>
<dbReference type="PROSITE" id="PS00010">
    <property type="entry name" value="ASX_HYDROXYL"/>
    <property type="match status" value="1"/>
</dbReference>
<dbReference type="EMBL" id="RCHS01000076">
    <property type="protein sequence ID" value="RMX61123.1"/>
    <property type="molecule type" value="Genomic_DNA"/>
</dbReference>
<dbReference type="Proteomes" id="UP000275408">
    <property type="component" value="Unassembled WGS sequence"/>
</dbReference>
<dbReference type="PANTHER" id="PTHR12916">
    <property type="entry name" value="CYTOCHROME C OXIDASE POLYPEPTIDE VIC-2"/>
    <property type="match status" value="1"/>
</dbReference>
<evidence type="ECO:0000256" key="7">
    <source>
        <dbReference type="SAM" id="SignalP"/>
    </source>
</evidence>
<proteinExistence type="predicted"/>
<feature type="disulfide bond" evidence="6">
    <location>
        <begin position="204"/>
        <end position="213"/>
    </location>
</feature>
<name>A0A3M6V580_POCDA</name>
<evidence type="ECO:0000256" key="5">
    <source>
        <dbReference type="ARBA" id="ARBA00023180"/>
    </source>
</evidence>
<dbReference type="InterPro" id="IPR001881">
    <property type="entry name" value="EGF-like_Ca-bd_dom"/>
</dbReference>
<evidence type="ECO:0000259" key="8">
    <source>
        <dbReference type="PROSITE" id="PS50026"/>
    </source>
</evidence>
<gene>
    <name evidence="9" type="ORF">pdam_00016700</name>
</gene>
<accession>A0A3M6V580</accession>
<dbReference type="InterPro" id="IPR000152">
    <property type="entry name" value="EGF-type_Asp/Asn_hydroxyl_site"/>
</dbReference>
<dbReference type="FunFam" id="2.10.25.10:FF:000122">
    <property type="entry name" value="Protein crumbs homolog 2"/>
    <property type="match status" value="1"/>
</dbReference>
<feature type="domain" description="EGF-like" evidence="8">
    <location>
        <begin position="178"/>
        <end position="214"/>
    </location>
</feature>
<reference evidence="9 10" key="1">
    <citation type="journal article" date="2018" name="Sci. Rep.">
        <title>Comparative analysis of the Pocillopora damicornis genome highlights role of immune system in coral evolution.</title>
        <authorList>
            <person name="Cunning R."/>
            <person name="Bay R.A."/>
            <person name="Gillette P."/>
            <person name="Baker A.C."/>
            <person name="Traylor-Knowles N."/>
        </authorList>
    </citation>
    <scope>NUCLEOTIDE SEQUENCE [LARGE SCALE GENOMIC DNA]</scope>
    <source>
        <strain evidence="9">RSMAS</strain>
        <tissue evidence="9">Whole animal</tissue>
    </source>
</reference>
<dbReference type="SMART" id="SM00181">
    <property type="entry name" value="EGF"/>
    <property type="match status" value="1"/>
</dbReference>
<evidence type="ECO:0000256" key="6">
    <source>
        <dbReference type="PROSITE-ProRule" id="PRU00076"/>
    </source>
</evidence>
<dbReference type="GO" id="GO:0005509">
    <property type="term" value="F:calcium ion binding"/>
    <property type="evidence" value="ECO:0007669"/>
    <property type="project" value="InterPro"/>
</dbReference>
<dbReference type="PRINTS" id="PR00010">
    <property type="entry name" value="EGFBLOOD"/>
</dbReference>
<keyword evidence="2 7" id="KW-0732">Signal</keyword>
<keyword evidence="10" id="KW-1185">Reference proteome</keyword>
<dbReference type="AlphaFoldDB" id="A0A3M6V580"/>
<dbReference type="Gene3D" id="2.60.120.1000">
    <property type="match status" value="1"/>
</dbReference>
<comment type="caution">
    <text evidence="9">The sequence shown here is derived from an EMBL/GenBank/DDBJ whole genome shotgun (WGS) entry which is preliminary data.</text>
</comment>
<evidence type="ECO:0000313" key="9">
    <source>
        <dbReference type="EMBL" id="RMX61123.1"/>
    </source>
</evidence>
<dbReference type="PROSITE" id="PS00022">
    <property type="entry name" value="EGF_1"/>
    <property type="match status" value="1"/>
</dbReference>
<evidence type="ECO:0000256" key="2">
    <source>
        <dbReference type="ARBA" id="ARBA00022729"/>
    </source>
</evidence>
<keyword evidence="1 6" id="KW-0245">EGF-like domain</keyword>
<feature type="signal peptide" evidence="7">
    <location>
        <begin position="1"/>
        <end position="24"/>
    </location>
</feature>
<dbReference type="PANTHER" id="PTHR12916:SF4">
    <property type="entry name" value="UNINFLATABLE, ISOFORM C"/>
    <property type="match status" value="1"/>
</dbReference>
<dbReference type="PROSITE" id="PS50026">
    <property type="entry name" value="EGF_3"/>
    <property type="match status" value="1"/>
</dbReference>
<organism evidence="9 10">
    <name type="scientific">Pocillopora damicornis</name>
    <name type="common">Cauliflower coral</name>
    <name type="synonym">Millepora damicornis</name>
    <dbReference type="NCBI Taxonomy" id="46731"/>
    <lineage>
        <taxon>Eukaryota</taxon>
        <taxon>Metazoa</taxon>
        <taxon>Cnidaria</taxon>
        <taxon>Anthozoa</taxon>
        <taxon>Hexacorallia</taxon>
        <taxon>Scleractinia</taxon>
        <taxon>Astrocoeniina</taxon>
        <taxon>Pocilloporidae</taxon>
        <taxon>Pocillopora</taxon>
    </lineage>
</organism>
<keyword evidence="5" id="KW-0325">Glycoprotein</keyword>
<dbReference type="OrthoDB" id="26719at2759"/>
<dbReference type="CDD" id="cd00054">
    <property type="entry name" value="EGF_CA"/>
    <property type="match status" value="1"/>
</dbReference>